<evidence type="ECO:0008006" key="9">
    <source>
        <dbReference type="Google" id="ProtNLM"/>
    </source>
</evidence>
<evidence type="ECO:0000256" key="6">
    <source>
        <dbReference type="SAM" id="MobiDB-lite"/>
    </source>
</evidence>
<feature type="region of interest" description="Disordered" evidence="6">
    <location>
        <begin position="16"/>
        <end position="84"/>
    </location>
</feature>
<gene>
    <name evidence="7" type="ORF">PCASD_22426</name>
</gene>
<keyword evidence="2" id="KW-0805">Transcription regulation</keyword>
<evidence type="ECO:0000256" key="2">
    <source>
        <dbReference type="ARBA" id="ARBA00023015"/>
    </source>
</evidence>
<dbReference type="PANTHER" id="PTHR31845">
    <property type="entry name" value="FINGER DOMAIN PROTEIN, PUTATIVE-RELATED"/>
    <property type="match status" value="1"/>
</dbReference>
<dbReference type="AlphaFoldDB" id="A0A2N5SBC7"/>
<evidence type="ECO:0000256" key="4">
    <source>
        <dbReference type="ARBA" id="ARBA00023163"/>
    </source>
</evidence>
<name>A0A2N5SBC7_9BASI</name>
<feature type="region of interest" description="Disordered" evidence="6">
    <location>
        <begin position="417"/>
        <end position="448"/>
    </location>
</feature>
<reference evidence="7 8" key="1">
    <citation type="submission" date="2017-11" db="EMBL/GenBank/DDBJ databases">
        <title>De novo assembly and phasing of dikaryotic genomes from two isolates of Puccinia coronata f. sp. avenae, the causal agent of oat crown rust.</title>
        <authorList>
            <person name="Miller M.E."/>
            <person name="Zhang Y."/>
            <person name="Omidvar V."/>
            <person name="Sperschneider J."/>
            <person name="Schwessinger B."/>
            <person name="Raley C."/>
            <person name="Palmer J.M."/>
            <person name="Garnica D."/>
            <person name="Upadhyaya N."/>
            <person name="Rathjen J."/>
            <person name="Taylor J.M."/>
            <person name="Park R.F."/>
            <person name="Dodds P.N."/>
            <person name="Hirsch C.D."/>
            <person name="Kianian S.F."/>
            <person name="Figueroa M."/>
        </authorList>
    </citation>
    <scope>NUCLEOTIDE SEQUENCE [LARGE SCALE GENOMIC DNA]</scope>
    <source>
        <strain evidence="7">12SD80</strain>
    </source>
</reference>
<protein>
    <recommendedName>
        <fullName evidence="9">Transcription factor domain-containing protein</fullName>
    </recommendedName>
</protein>
<keyword evidence="4" id="KW-0804">Transcription</keyword>
<dbReference type="Proteomes" id="UP000235392">
    <property type="component" value="Unassembled WGS sequence"/>
</dbReference>
<dbReference type="GO" id="GO:0005634">
    <property type="term" value="C:nucleus"/>
    <property type="evidence" value="ECO:0007669"/>
    <property type="project" value="UniProtKB-SubCell"/>
</dbReference>
<keyword evidence="5" id="KW-0539">Nucleus</keyword>
<dbReference type="CDD" id="cd12148">
    <property type="entry name" value="fungal_TF_MHR"/>
    <property type="match status" value="1"/>
</dbReference>
<comment type="subcellular location">
    <subcellularLocation>
        <location evidence="1">Nucleus</location>
    </subcellularLocation>
</comment>
<feature type="compositionally biased region" description="Low complexity" evidence="6">
    <location>
        <begin position="64"/>
        <end position="78"/>
    </location>
</feature>
<feature type="compositionally biased region" description="Polar residues" evidence="6">
    <location>
        <begin position="432"/>
        <end position="448"/>
    </location>
</feature>
<dbReference type="PANTHER" id="PTHR31845:SF19">
    <property type="entry name" value="TRANSCRIPTION FACTOR DOMAIN-CONTAINING PROTEIN"/>
    <property type="match status" value="1"/>
</dbReference>
<dbReference type="InterPro" id="IPR051089">
    <property type="entry name" value="prtT"/>
</dbReference>
<comment type="caution">
    <text evidence="7">The sequence shown here is derived from an EMBL/GenBank/DDBJ whole genome shotgun (WGS) entry which is preliminary data.</text>
</comment>
<dbReference type="GO" id="GO:0000981">
    <property type="term" value="F:DNA-binding transcription factor activity, RNA polymerase II-specific"/>
    <property type="evidence" value="ECO:0007669"/>
    <property type="project" value="TreeGrafter"/>
</dbReference>
<organism evidence="7 8">
    <name type="scientific">Puccinia coronata f. sp. avenae</name>
    <dbReference type="NCBI Taxonomy" id="200324"/>
    <lineage>
        <taxon>Eukaryota</taxon>
        <taxon>Fungi</taxon>
        <taxon>Dikarya</taxon>
        <taxon>Basidiomycota</taxon>
        <taxon>Pucciniomycotina</taxon>
        <taxon>Pucciniomycetes</taxon>
        <taxon>Pucciniales</taxon>
        <taxon>Pucciniaceae</taxon>
        <taxon>Puccinia</taxon>
    </lineage>
</organism>
<evidence type="ECO:0000313" key="8">
    <source>
        <dbReference type="Proteomes" id="UP000235392"/>
    </source>
</evidence>
<proteinExistence type="predicted"/>
<evidence type="ECO:0000256" key="1">
    <source>
        <dbReference type="ARBA" id="ARBA00004123"/>
    </source>
</evidence>
<dbReference type="GO" id="GO:0000976">
    <property type="term" value="F:transcription cis-regulatory region binding"/>
    <property type="evidence" value="ECO:0007669"/>
    <property type="project" value="TreeGrafter"/>
</dbReference>
<dbReference type="EMBL" id="PGCI01000959">
    <property type="protein sequence ID" value="PLW10538.1"/>
    <property type="molecule type" value="Genomic_DNA"/>
</dbReference>
<evidence type="ECO:0000256" key="5">
    <source>
        <dbReference type="ARBA" id="ARBA00023242"/>
    </source>
</evidence>
<sequence>MLNSFLPDASLAADKLGPSCRHPPMTHSQGPDTRVPGECSLSLKNPGGPNGPPQLEQGSFGFLPSSSLPEWPSSGTSSTSGVYAPSFIDQDPSRSMMMAGISGELPKLSPIEPLESIMDRSNIYLGTSEASTACVLNSNLLEPRLFRLEENCNEFPHVTSISGAMVCKPAELVPTSIVPDVSHPSSTILLHRTSKSRPIISKLYHHPLETALNSTSLDSHCDDTGASKKCTNNTITTTITTPVTTQSHHEPTELHNFENSALQIGAMQQSRPNPVTSLDDLDIRGERLKERVNSSYSQAHELQRSLDRLEPQLQYLRQASWLTGNQHPIGSVANSMVPPASESFRHEALPPITPKNRPKLPSRTVKGYPLQKLPPDYDPTVPRAVAPVGLNPTSAQIINWPRRGDAAHRLSFILNPTMNPAKENKRDLESPSPGSDNSQDADNFSSDVSKRQTIGISESFSTVSIPGSGAAAGIRLTNEGTGKLDPVLVQLHRDSFFKRYSNRLTWFSAESESVETLQRKSDLLLCAIISASDPKKLKSEIPSSCYQHALNTSRSTVFPEKNYNIHDVKGIMVLAIYHGLHCVCPHFVSLCMDLKLHKVFVKLTDRNIRGGATEEELVEMGRTWLLVVIYSHILCIFSRKLYLIGSPAQMIYDHAKTLGRSSFKQDCDSLINAHVNLVMVLALAQDKLDSRNHPGSLRERKEEHVLPELYIVINHLDRWAMDWKQDCPQLFTTKAMGPRRFLQNAQPYIRLYIMHAAVWPCHDGRMIIANQRQYQWASEACQHAENILEAVLDLKDEIDARGEDDSELYPNDLPLNIEYHKATFGLVTGYLLWSSLIIPRYVKLNYYVALFKRLHGIKFKDSCEYIEIIEKCIFSIHEILELENETVKSEQLLHHGLGLPGQVYKIGTNLQAKGCQLGPNELEDGCVGEYRSEDGTFRMGEDMTKELDKLMTDTQFWFQLELE</sequence>
<accession>A0A2N5SBC7</accession>
<evidence type="ECO:0000313" key="7">
    <source>
        <dbReference type="EMBL" id="PLW10538.1"/>
    </source>
</evidence>
<evidence type="ECO:0000256" key="3">
    <source>
        <dbReference type="ARBA" id="ARBA00023125"/>
    </source>
</evidence>
<keyword evidence="3" id="KW-0238">DNA-binding</keyword>